<dbReference type="Proteomes" id="UP001054945">
    <property type="component" value="Unassembled WGS sequence"/>
</dbReference>
<evidence type="ECO:0000313" key="1">
    <source>
        <dbReference type="EMBL" id="GIX81898.1"/>
    </source>
</evidence>
<accession>A0AAV4NB73</accession>
<organism evidence="1 2">
    <name type="scientific">Caerostris extrusa</name>
    <name type="common">Bark spider</name>
    <name type="synonym">Caerostris bankana</name>
    <dbReference type="NCBI Taxonomy" id="172846"/>
    <lineage>
        <taxon>Eukaryota</taxon>
        <taxon>Metazoa</taxon>
        <taxon>Ecdysozoa</taxon>
        <taxon>Arthropoda</taxon>
        <taxon>Chelicerata</taxon>
        <taxon>Arachnida</taxon>
        <taxon>Araneae</taxon>
        <taxon>Araneomorphae</taxon>
        <taxon>Entelegynae</taxon>
        <taxon>Araneoidea</taxon>
        <taxon>Araneidae</taxon>
        <taxon>Caerostris</taxon>
    </lineage>
</organism>
<evidence type="ECO:0000313" key="2">
    <source>
        <dbReference type="Proteomes" id="UP001054945"/>
    </source>
</evidence>
<gene>
    <name evidence="1" type="ORF">CEXT_124471</name>
</gene>
<reference evidence="1 2" key="1">
    <citation type="submission" date="2021-06" db="EMBL/GenBank/DDBJ databases">
        <title>Caerostris extrusa draft genome.</title>
        <authorList>
            <person name="Kono N."/>
            <person name="Arakawa K."/>
        </authorList>
    </citation>
    <scope>NUCLEOTIDE SEQUENCE [LARGE SCALE GENOMIC DNA]</scope>
</reference>
<dbReference type="EMBL" id="BPLR01003182">
    <property type="protein sequence ID" value="GIX81898.1"/>
    <property type="molecule type" value="Genomic_DNA"/>
</dbReference>
<comment type="caution">
    <text evidence="1">The sequence shown here is derived from an EMBL/GenBank/DDBJ whole genome shotgun (WGS) entry which is preliminary data.</text>
</comment>
<sequence>MSKTTTCPHTEPVNHLFSCSVICRVSSKIFFFSKFLFTHESVIYTSKSVADCFACNKSVADLRCLHKSVADCGACNKSADCGAYNKSVADCGAYNKSVADCGACNKSVADCKLAINM</sequence>
<protein>
    <submittedName>
        <fullName evidence="1">Uncharacterized protein</fullName>
    </submittedName>
</protein>
<proteinExistence type="predicted"/>
<keyword evidence="2" id="KW-1185">Reference proteome</keyword>
<name>A0AAV4NB73_CAEEX</name>
<dbReference type="AlphaFoldDB" id="A0AAV4NB73"/>